<keyword evidence="3 7" id="KW-0418">Kinase</keyword>
<dbReference type="InterPro" id="IPR053149">
    <property type="entry name" value="TPK"/>
</dbReference>
<gene>
    <name evidence="7" type="ORF">SAMN02982927_00459</name>
</gene>
<dbReference type="Proteomes" id="UP000198752">
    <property type="component" value="Unassembled WGS sequence"/>
</dbReference>
<dbReference type="InterPro" id="IPR006282">
    <property type="entry name" value="Thi_PPkinase"/>
</dbReference>
<evidence type="ECO:0000313" key="8">
    <source>
        <dbReference type="Proteomes" id="UP000198752"/>
    </source>
</evidence>
<evidence type="ECO:0000256" key="3">
    <source>
        <dbReference type="ARBA" id="ARBA00022777"/>
    </source>
</evidence>
<dbReference type="NCBIfam" id="TIGR01378">
    <property type="entry name" value="thi_PPkinase"/>
    <property type="match status" value="1"/>
</dbReference>
<evidence type="ECO:0000256" key="4">
    <source>
        <dbReference type="ARBA" id="ARBA00022840"/>
    </source>
</evidence>
<dbReference type="PANTHER" id="PTHR41299:SF1">
    <property type="entry name" value="THIAMINE PYROPHOSPHOKINASE"/>
    <property type="match status" value="1"/>
</dbReference>
<evidence type="ECO:0000256" key="1">
    <source>
        <dbReference type="ARBA" id="ARBA00022679"/>
    </source>
</evidence>
<feature type="domain" description="Thiamin pyrophosphokinase thiamin-binding" evidence="6">
    <location>
        <begin position="141"/>
        <end position="207"/>
    </location>
</feature>
<proteinExistence type="predicted"/>
<evidence type="ECO:0000313" key="7">
    <source>
        <dbReference type="EMBL" id="SFG02373.1"/>
    </source>
</evidence>
<dbReference type="SUPFAM" id="SSF63862">
    <property type="entry name" value="Thiamin pyrophosphokinase, substrate-binding domain"/>
    <property type="match status" value="1"/>
</dbReference>
<dbReference type="SUPFAM" id="SSF63999">
    <property type="entry name" value="Thiamin pyrophosphokinase, catalytic domain"/>
    <property type="match status" value="1"/>
</dbReference>
<reference evidence="8" key="1">
    <citation type="submission" date="2016-10" db="EMBL/GenBank/DDBJ databases">
        <authorList>
            <person name="Varghese N."/>
            <person name="Submissions S."/>
        </authorList>
    </citation>
    <scope>NUCLEOTIDE SEQUENCE [LARGE SCALE GENOMIC DNA]</scope>
    <source>
        <strain evidence="8">ATCC 700379</strain>
    </source>
</reference>
<dbReference type="Gene3D" id="3.40.50.10240">
    <property type="entry name" value="Thiamin pyrophosphokinase, catalytic domain"/>
    <property type="match status" value="1"/>
</dbReference>
<dbReference type="EC" id="2.7.6.2" evidence="5"/>
<dbReference type="GO" id="GO:0009229">
    <property type="term" value="P:thiamine diphosphate biosynthetic process"/>
    <property type="evidence" value="ECO:0007669"/>
    <property type="project" value="InterPro"/>
</dbReference>
<protein>
    <recommendedName>
        <fullName evidence="5">Thiamine diphosphokinase</fullName>
        <ecNumber evidence="5">2.7.6.2</ecNumber>
    </recommendedName>
</protein>
<dbReference type="AlphaFoldDB" id="A0A1I2NFL0"/>
<name>A0A1I2NFL0_9BACL</name>
<dbReference type="InterPro" id="IPR007373">
    <property type="entry name" value="Thiamin_PyroPKinase_B1-bd"/>
</dbReference>
<keyword evidence="4" id="KW-0067">ATP-binding</keyword>
<dbReference type="GO" id="GO:0006772">
    <property type="term" value="P:thiamine metabolic process"/>
    <property type="evidence" value="ECO:0007669"/>
    <property type="project" value="UniProtKB-UniRule"/>
</dbReference>
<dbReference type="Pfam" id="PF04263">
    <property type="entry name" value="TPK_catalytic"/>
    <property type="match status" value="1"/>
</dbReference>
<dbReference type="SMART" id="SM00983">
    <property type="entry name" value="TPK_B1_binding"/>
    <property type="match status" value="1"/>
</dbReference>
<evidence type="ECO:0000256" key="5">
    <source>
        <dbReference type="NCBIfam" id="TIGR01378"/>
    </source>
</evidence>
<sequence>MNLAIVAGGPEELVPDLNAPEYANYEWIGADHGTIVLLKNQIIPTRAFGDFDSLSEQERDEVDGKGLKLCSYPPEKDKTDLELALDWALSQNPDHCLLFGATGGRMDHALASVQLLMKAVERHAELEIIDRNNRITLLTPGAYPIEKNPSYRYLSFLAMTEKVTGLTLSGVKYPLHDAVLPLGSSLCISNEAEENLFTVSLNQGYLLMMLCRD</sequence>
<dbReference type="InterPro" id="IPR036759">
    <property type="entry name" value="TPK_catalytic_sf"/>
</dbReference>
<dbReference type="InterPro" id="IPR036371">
    <property type="entry name" value="TPK_B1-bd_sf"/>
</dbReference>
<dbReference type="GO" id="GO:0004788">
    <property type="term" value="F:thiamine diphosphokinase activity"/>
    <property type="evidence" value="ECO:0007669"/>
    <property type="project" value="UniProtKB-UniRule"/>
</dbReference>
<evidence type="ECO:0000256" key="2">
    <source>
        <dbReference type="ARBA" id="ARBA00022741"/>
    </source>
</evidence>
<keyword evidence="8" id="KW-1185">Reference proteome</keyword>
<keyword evidence="1" id="KW-0808">Transferase</keyword>
<dbReference type="PANTHER" id="PTHR41299">
    <property type="entry name" value="THIAMINE PYROPHOSPHOKINASE"/>
    <property type="match status" value="1"/>
</dbReference>
<accession>A0A1I2NFL0</accession>
<dbReference type="InterPro" id="IPR007371">
    <property type="entry name" value="TPK_catalytic"/>
</dbReference>
<dbReference type="OrthoDB" id="9804377at2"/>
<dbReference type="GO" id="GO:0016301">
    <property type="term" value="F:kinase activity"/>
    <property type="evidence" value="ECO:0007669"/>
    <property type="project" value="UniProtKB-KW"/>
</dbReference>
<dbReference type="RefSeq" id="WP_093669623.1">
    <property type="nucleotide sequence ID" value="NZ_FOOY01000003.1"/>
</dbReference>
<dbReference type="GO" id="GO:0030975">
    <property type="term" value="F:thiamine binding"/>
    <property type="evidence" value="ECO:0007669"/>
    <property type="project" value="InterPro"/>
</dbReference>
<dbReference type="CDD" id="cd07995">
    <property type="entry name" value="TPK"/>
    <property type="match status" value="1"/>
</dbReference>
<dbReference type="EMBL" id="FOOY01000003">
    <property type="protein sequence ID" value="SFG02373.1"/>
    <property type="molecule type" value="Genomic_DNA"/>
</dbReference>
<dbReference type="GO" id="GO:0005524">
    <property type="term" value="F:ATP binding"/>
    <property type="evidence" value="ECO:0007669"/>
    <property type="project" value="UniProtKB-KW"/>
</dbReference>
<evidence type="ECO:0000259" key="6">
    <source>
        <dbReference type="SMART" id="SM00983"/>
    </source>
</evidence>
<organism evidence="7 8">
    <name type="scientific">Sporolactobacillus nakayamae</name>
    <dbReference type="NCBI Taxonomy" id="269670"/>
    <lineage>
        <taxon>Bacteria</taxon>
        <taxon>Bacillati</taxon>
        <taxon>Bacillota</taxon>
        <taxon>Bacilli</taxon>
        <taxon>Bacillales</taxon>
        <taxon>Sporolactobacillaceae</taxon>
        <taxon>Sporolactobacillus</taxon>
    </lineage>
</organism>
<dbReference type="STRING" id="269670.SAMN02982927_00459"/>
<keyword evidence="2" id="KW-0547">Nucleotide-binding</keyword>
<dbReference type="Pfam" id="PF04265">
    <property type="entry name" value="TPK_B1_binding"/>
    <property type="match status" value="1"/>
</dbReference>